<name>A0ABQ9F423_TEGGR</name>
<accession>A0ABQ9F423</accession>
<evidence type="ECO:0000313" key="1">
    <source>
        <dbReference type="EMBL" id="KAJ8310930.1"/>
    </source>
</evidence>
<keyword evidence="2" id="KW-1185">Reference proteome</keyword>
<comment type="caution">
    <text evidence="1">The sequence shown here is derived from an EMBL/GenBank/DDBJ whole genome shotgun (WGS) entry which is preliminary data.</text>
</comment>
<gene>
    <name evidence="1" type="ORF">KUTeg_011518</name>
</gene>
<sequence>MSSDEECEDDFIMLQPSWQSEKFKKYKAIQDNKYLDTCSTKSKRLMQKRRIITEHEKDCLQLSEDMIWNFKDGISVAELSNAFSFVIKLYDTWNKISTPLNVFFNSVRRMKRDKKSRQKQ</sequence>
<dbReference type="EMBL" id="JARBDR010000637">
    <property type="protein sequence ID" value="KAJ8310930.1"/>
    <property type="molecule type" value="Genomic_DNA"/>
</dbReference>
<proteinExistence type="predicted"/>
<reference evidence="1 2" key="1">
    <citation type="submission" date="2022-12" db="EMBL/GenBank/DDBJ databases">
        <title>Chromosome-level genome of Tegillarca granosa.</title>
        <authorList>
            <person name="Kim J."/>
        </authorList>
    </citation>
    <scope>NUCLEOTIDE SEQUENCE [LARGE SCALE GENOMIC DNA]</scope>
    <source>
        <strain evidence="1">Teg-2019</strain>
        <tissue evidence="1">Adductor muscle</tissue>
    </source>
</reference>
<organism evidence="1 2">
    <name type="scientific">Tegillarca granosa</name>
    <name type="common">Malaysian cockle</name>
    <name type="synonym">Anadara granosa</name>
    <dbReference type="NCBI Taxonomy" id="220873"/>
    <lineage>
        <taxon>Eukaryota</taxon>
        <taxon>Metazoa</taxon>
        <taxon>Spiralia</taxon>
        <taxon>Lophotrochozoa</taxon>
        <taxon>Mollusca</taxon>
        <taxon>Bivalvia</taxon>
        <taxon>Autobranchia</taxon>
        <taxon>Pteriomorphia</taxon>
        <taxon>Arcoida</taxon>
        <taxon>Arcoidea</taxon>
        <taxon>Arcidae</taxon>
        <taxon>Tegillarca</taxon>
    </lineage>
</organism>
<evidence type="ECO:0000313" key="2">
    <source>
        <dbReference type="Proteomes" id="UP001217089"/>
    </source>
</evidence>
<protein>
    <submittedName>
        <fullName evidence="1">Uncharacterized protein</fullName>
    </submittedName>
</protein>
<feature type="non-terminal residue" evidence="1">
    <location>
        <position position="120"/>
    </location>
</feature>
<dbReference type="Proteomes" id="UP001217089">
    <property type="component" value="Unassembled WGS sequence"/>
</dbReference>